<dbReference type="Gene3D" id="1.10.287.950">
    <property type="entry name" value="Methyl-accepting chemotaxis protein"/>
    <property type="match status" value="1"/>
</dbReference>
<dbReference type="SMART" id="SM01204">
    <property type="entry name" value="FIST_C"/>
    <property type="match status" value="1"/>
</dbReference>
<dbReference type="PROSITE" id="PS50111">
    <property type="entry name" value="CHEMOTAXIS_TRANSDUC_2"/>
    <property type="match status" value="1"/>
</dbReference>
<dbReference type="Pfam" id="PF10442">
    <property type="entry name" value="FIST_C"/>
    <property type="match status" value="1"/>
</dbReference>
<dbReference type="InterPro" id="IPR004090">
    <property type="entry name" value="Chemotax_Me-accpt_rcpt"/>
</dbReference>
<dbReference type="Pfam" id="PF00015">
    <property type="entry name" value="MCPsignal"/>
    <property type="match status" value="1"/>
</dbReference>
<dbReference type="PRINTS" id="PR00260">
    <property type="entry name" value="CHEMTRNSDUCR"/>
</dbReference>
<dbReference type="SMART" id="SM00897">
    <property type="entry name" value="FIST"/>
    <property type="match status" value="1"/>
</dbReference>
<evidence type="ECO:0000256" key="3">
    <source>
        <dbReference type="PROSITE-ProRule" id="PRU00284"/>
    </source>
</evidence>
<comment type="similarity">
    <text evidence="2">Belongs to the methyl-accepting chemotaxis (MCP) protein family.</text>
</comment>
<reference evidence="5" key="1">
    <citation type="submission" date="2024-05" db="EMBL/GenBank/DDBJ databases">
        <authorList>
            <person name="Kim S."/>
            <person name="Heo J."/>
            <person name="Choi H."/>
            <person name="Choi Y."/>
            <person name="Kwon S.-W."/>
            <person name="Kim Y."/>
        </authorList>
    </citation>
    <scope>NUCLEOTIDE SEQUENCE</scope>
    <source>
        <strain evidence="5">KACC 23698</strain>
    </source>
</reference>
<gene>
    <name evidence="5" type="ORF">ABEG18_17500</name>
</gene>
<dbReference type="GO" id="GO:0007165">
    <property type="term" value="P:signal transduction"/>
    <property type="evidence" value="ECO:0007669"/>
    <property type="project" value="UniProtKB-KW"/>
</dbReference>
<sequence length="693" mass="75767">MLARLFQHFSPQVPPAPPAALVQPDAAREEPRPAPIHIATHVLRIRELATLRPDAFFMNGEPAALALAFVTPHGDFAAAMDALRRLAPATTTLLGVSTAGELCSSPDASLYLPADAPWDTVVLQTFSRAMIADVSIAVVDLHCGDIRAGAVRHTEAERVALIRREVEQITPRFTINMQDTLALTLVDGLSASESFLMEAIYQSGRFPCLFAGGSAGGAFDFKNTWLYDGRRAVQNVAILAFLKVAPQYRFGVLKTHNFRRTNTSFLVLESDLPKRTVSFVAGEDHLEPASIIDALCKVLKCSRTELAAKMRKRTLGIELDGEMYVRSIANIDLEKGAIAFFCDIGRGDRLWLLEGEDIADSTALAYAEFMRDKPRPVGAILSDCICRRLNNGPDLARIRLFDGVPTAGFSTFGELLGININETLCAVMFFHVPAGTPFRDRYVDDLPVHYARFSSYFLHRRVAHADYLGQARRRLIDMLKHELEAGARLVEQINLVSQKVGDLSNDIASVEAKLTDTTSALGVYERSRAQLDAELGKLTEVGRGIETVLNVIKGIADQTALLSLNATIEAARAGDAGRGFAVVANEIRKLSTDTKIALEKAAHGMERSGGEAISLIQSAVDAVGRQVHDTSQTVRVARGSSQRLELELRGVLEVARTRFDELRAELGSFSDYNDQVTRLSRVASRLAELDRAA</sequence>
<dbReference type="SMART" id="SM00283">
    <property type="entry name" value="MA"/>
    <property type="match status" value="1"/>
</dbReference>
<dbReference type="InterPro" id="IPR013702">
    <property type="entry name" value="FIST_domain_N"/>
</dbReference>
<dbReference type="GO" id="GO:0016020">
    <property type="term" value="C:membrane"/>
    <property type="evidence" value="ECO:0007669"/>
    <property type="project" value="InterPro"/>
</dbReference>
<evidence type="ECO:0000256" key="2">
    <source>
        <dbReference type="ARBA" id="ARBA00029447"/>
    </source>
</evidence>
<dbReference type="GO" id="GO:0004888">
    <property type="term" value="F:transmembrane signaling receptor activity"/>
    <property type="evidence" value="ECO:0007669"/>
    <property type="project" value="InterPro"/>
</dbReference>
<dbReference type="EMBL" id="CP157484">
    <property type="protein sequence ID" value="XBO37510.1"/>
    <property type="molecule type" value="Genomic_DNA"/>
</dbReference>
<protein>
    <submittedName>
        <fullName evidence="5">FIST N-terminal domain-containing protein</fullName>
    </submittedName>
</protein>
<feature type="domain" description="Methyl-accepting transducer" evidence="4">
    <location>
        <begin position="482"/>
        <end position="600"/>
    </location>
</feature>
<dbReference type="SUPFAM" id="SSF58104">
    <property type="entry name" value="Methyl-accepting chemotaxis protein (MCP) signaling domain"/>
    <property type="match status" value="1"/>
</dbReference>
<name>A0AAU7JBF1_9HYPH</name>
<organism evidence="5">
    <name type="scientific">Alsobacter sp. KACC 23698</name>
    <dbReference type="NCBI Taxonomy" id="3149229"/>
    <lineage>
        <taxon>Bacteria</taxon>
        <taxon>Pseudomonadati</taxon>
        <taxon>Pseudomonadota</taxon>
        <taxon>Alphaproteobacteria</taxon>
        <taxon>Hyphomicrobiales</taxon>
        <taxon>Alsobacteraceae</taxon>
        <taxon>Alsobacter</taxon>
    </lineage>
</organism>
<dbReference type="PANTHER" id="PTHR32089:SF112">
    <property type="entry name" value="LYSOZYME-LIKE PROTEIN-RELATED"/>
    <property type="match status" value="1"/>
</dbReference>
<dbReference type="Pfam" id="PF08495">
    <property type="entry name" value="FIST"/>
    <property type="match status" value="1"/>
</dbReference>
<dbReference type="PANTHER" id="PTHR32089">
    <property type="entry name" value="METHYL-ACCEPTING CHEMOTAXIS PROTEIN MCPB"/>
    <property type="match status" value="1"/>
</dbReference>
<dbReference type="AlphaFoldDB" id="A0AAU7JBF1"/>
<evidence type="ECO:0000313" key="5">
    <source>
        <dbReference type="EMBL" id="XBO37510.1"/>
    </source>
</evidence>
<dbReference type="RefSeq" id="WP_406854333.1">
    <property type="nucleotide sequence ID" value="NZ_CP157484.1"/>
</dbReference>
<dbReference type="GO" id="GO:0006935">
    <property type="term" value="P:chemotaxis"/>
    <property type="evidence" value="ECO:0007669"/>
    <property type="project" value="InterPro"/>
</dbReference>
<dbReference type="InterPro" id="IPR004089">
    <property type="entry name" value="MCPsignal_dom"/>
</dbReference>
<evidence type="ECO:0000259" key="4">
    <source>
        <dbReference type="PROSITE" id="PS50111"/>
    </source>
</evidence>
<accession>A0AAU7JBF1</accession>
<evidence type="ECO:0000256" key="1">
    <source>
        <dbReference type="ARBA" id="ARBA00023224"/>
    </source>
</evidence>
<dbReference type="InterPro" id="IPR019494">
    <property type="entry name" value="FIST_C"/>
</dbReference>
<proteinExistence type="inferred from homology"/>
<keyword evidence="1 3" id="KW-0807">Transducer</keyword>